<organism evidence="1 2">
    <name type="scientific">Parelaphostrongylus tenuis</name>
    <name type="common">Meningeal worm</name>
    <dbReference type="NCBI Taxonomy" id="148309"/>
    <lineage>
        <taxon>Eukaryota</taxon>
        <taxon>Metazoa</taxon>
        <taxon>Ecdysozoa</taxon>
        <taxon>Nematoda</taxon>
        <taxon>Chromadorea</taxon>
        <taxon>Rhabditida</taxon>
        <taxon>Rhabditina</taxon>
        <taxon>Rhabditomorpha</taxon>
        <taxon>Strongyloidea</taxon>
        <taxon>Metastrongylidae</taxon>
        <taxon>Parelaphostrongylus</taxon>
    </lineage>
</organism>
<comment type="caution">
    <text evidence="1">The sequence shown here is derived from an EMBL/GenBank/DDBJ whole genome shotgun (WGS) entry which is preliminary data.</text>
</comment>
<dbReference type="AlphaFoldDB" id="A0AAD5R4H8"/>
<keyword evidence="1" id="KW-0378">Hydrolase</keyword>
<dbReference type="GO" id="GO:0006508">
    <property type="term" value="P:proteolysis"/>
    <property type="evidence" value="ECO:0007669"/>
    <property type="project" value="UniProtKB-KW"/>
</dbReference>
<dbReference type="InterPro" id="IPR042089">
    <property type="entry name" value="Peptidase_M13_dom_2"/>
</dbReference>
<evidence type="ECO:0000313" key="2">
    <source>
        <dbReference type="Proteomes" id="UP001196413"/>
    </source>
</evidence>
<dbReference type="GO" id="GO:0008233">
    <property type="term" value="F:peptidase activity"/>
    <property type="evidence" value="ECO:0007669"/>
    <property type="project" value="UniProtKB-KW"/>
</dbReference>
<dbReference type="Proteomes" id="UP001196413">
    <property type="component" value="Unassembled WGS sequence"/>
</dbReference>
<reference evidence="1" key="1">
    <citation type="submission" date="2021-06" db="EMBL/GenBank/DDBJ databases">
        <title>Parelaphostrongylus tenuis whole genome reference sequence.</title>
        <authorList>
            <person name="Garwood T.J."/>
            <person name="Larsen P.A."/>
            <person name="Fountain-Jones N.M."/>
            <person name="Garbe J.R."/>
            <person name="Macchietto M.G."/>
            <person name="Kania S.A."/>
            <person name="Gerhold R.W."/>
            <person name="Richards J.E."/>
            <person name="Wolf T.M."/>
        </authorList>
    </citation>
    <scope>NUCLEOTIDE SEQUENCE</scope>
    <source>
        <strain evidence="1">MNPRO001-30</strain>
        <tissue evidence="1">Meninges</tissue>
    </source>
</reference>
<sequence>MANEYLLNENAEVVVYGVEFLRRLDKLLPQFEKRRVVNYLEWCWFFKTMLRDLPDPFALTIFKFYKTLNCRPSFTSSGYIMTF</sequence>
<keyword evidence="2" id="KW-1185">Reference proteome</keyword>
<evidence type="ECO:0000313" key="1">
    <source>
        <dbReference type="EMBL" id="KAJ1369523.1"/>
    </source>
</evidence>
<accession>A0AAD5R4H8</accession>
<name>A0AAD5R4H8_PARTN</name>
<keyword evidence="1" id="KW-0645">Protease</keyword>
<dbReference type="SUPFAM" id="SSF55486">
    <property type="entry name" value="Metalloproteases ('zincins'), catalytic domain"/>
    <property type="match status" value="1"/>
</dbReference>
<proteinExistence type="predicted"/>
<gene>
    <name evidence="1" type="primary">NEP2_4</name>
    <name evidence="1" type="ORF">KIN20_038448</name>
</gene>
<protein>
    <submittedName>
        <fullName evidence="1">NEDD8 protease Nep2</fullName>
    </submittedName>
</protein>
<dbReference type="EMBL" id="JAHQIW010006592">
    <property type="protein sequence ID" value="KAJ1369523.1"/>
    <property type="molecule type" value="Genomic_DNA"/>
</dbReference>
<dbReference type="Gene3D" id="1.10.1380.10">
    <property type="entry name" value="Neutral endopeptidase , domain2"/>
    <property type="match status" value="1"/>
</dbReference>